<proteinExistence type="predicted"/>
<reference evidence="1 2" key="1">
    <citation type="submission" date="2023-03" db="EMBL/GenBank/DDBJ databases">
        <title>YIM 152171 draft genome.</title>
        <authorList>
            <person name="Yang Z."/>
        </authorList>
    </citation>
    <scope>NUCLEOTIDE SEQUENCE [LARGE SCALE GENOMIC DNA]</scope>
    <source>
        <strain evidence="1 2">YIM 152171</strain>
    </source>
</reference>
<accession>A0AAP3XPR2</accession>
<dbReference type="EC" id="2.7.7.7" evidence="1"/>
<dbReference type="GO" id="GO:0006260">
    <property type="term" value="P:DNA replication"/>
    <property type="evidence" value="ECO:0007669"/>
    <property type="project" value="InterPro"/>
</dbReference>
<evidence type="ECO:0000313" key="2">
    <source>
        <dbReference type="Proteomes" id="UP001301140"/>
    </source>
</evidence>
<dbReference type="SUPFAM" id="SSF102400">
    <property type="entry name" value="DNA polymerase III chi subunit"/>
    <property type="match status" value="1"/>
</dbReference>
<dbReference type="PANTHER" id="PTHR38767">
    <property type="entry name" value="DNA POLYMERASE III SUBUNIT CHI"/>
    <property type="match status" value="1"/>
</dbReference>
<dbReference type="NCBIfam" id="NF004347">
    <property type="entry name" value="PRK05728.1-4"/>
    <property type="match status" value="1"/>
</dbReference>
<evidence type="ECO:0000313" key="1">
    <source>
        <dbReference type="EMBL" id="MDF1585704.1"/>
    </source>
</evidence>
<dbReference type="InterPro" id="IPR036768">
    <property type="entry name" value="PolIII_chi_sf"/>
</dbReference>
<keyword evidence="1" id="KW-0808">Transferase</keyword>
<dbReference type="Pfam" id="PF04364">
    <property type="entry name" value="DNA_pol3_chi"/>
    <property type="match status" value="1"/>
</dbReference>
<dbReference type="InterPro" id="IPR007459">
    <property type="entry name" value="DNA_pol3_chi"/>
</dbReference>
<keyword evidence="2" id="KW-1185">Reference proteome</keyword>
<dbReference type="PANTHER" id="PTHR38767:SF1">
    <property type="entry name" value="DNA POLYMERASE III SUBUNIT CHI"/>
    <property type="match status" value="1"/>
</dbReference>
<organism evidence="1 2">
    <name type="scientific">Marinimicrococcus flavescens</name>
    <dbReference type="NCBI Taxonomy" id="3031815"/>
    <lineage>
        <taxon>Bacteria</taxon>
        <taxon>Pseudomonadati</taxon>
        <taxon>Pseudomonadota</taxon>
        <taxon>Alphaproteobacteria</taxon>
        <taxon>Geminicoccales</taxon>
        <taxon>Geminicoccaceae</taxon>
        <taxon>Marinimicrococcus</taxon>
    </lineage>
</organism>
<name>A0AAP3XPR2_9PROT</name>
<dbReference type="RefSeq" id="WP_327788120.1">
    <property type="nucleotide sequence ID" value="NZ_JARGEQ010000040.1"/>
</dbReference>
<sequence length="162" mass="18032">MAEIGFYHLTRTSLEQALPRLLEKVLASGLRAVLRAGSAERLDLLDRHLWTYAPDSFLPHGTAADGFAEDQPVWLTTGTDRPNRAQVLLLADGADPEIAGFERVIDLFDGNDPQAVGAARERWKARRAEGHRLVYWRQDERGRWVRQQETGGTPSAGEDGSL</sequence>
<comment type="caution">
    <text evidence="1">The sequence shown here is derived from an EMBL/GenBank/DDBJ whole genome shotgun (WGS) entry which is preliminary data.</text>
</comment>
<gene>
    <name evidence="1" type="ORF">PZ740_04805</name>
</gene>
<protein>
    <submittedName>
        <fullName evidence="1">DNA polymerase III subunit chi</fullName>
        <ecNumber evidence="1">2.7.7.7</ecNumber>
    </submittedName>
</protein>
<dbReference type="GO" id="GO:0032298">
    <property type="term" value="P:positive regulation of DNA-templated DNA replication initiation"/>
    <property type="evidence" value="ECO:0007669"/>
    <property type="project" value="TreeGrafter"/>
</dbReference>
<dbReference type="GO" id="GO:0003887">
    <property type="term" value="F:DNA-directed DNA polymerase activity"/>
    <property type="evidence" value="ECO:0007669"/>
    <property type="project" value="UniProtKB-EC"/>
</dbReference>
<dbReference type="Proteomes" id="UP001301140">
    <property type="component" value="Unassembled WGS sequence"/>
</dbReference>
<dbReference type="Gene3D" id="3.40.50.10110">
    <property type="entry name" value="DNA polymerase III subunit chi"/>
    <property type="match status" value="1"/>
</dbReference>
<dbReference type="EMBL" id="JARGEQ010000040">
    <property type="protein sequence ID" value="MDF1585704.1"/>
    <property type="molecule type" value="Genomic_DNA"/>
</dbReference>
<dbReference type="GO" id="GO:0003677">
    <property type="term" value="F:DNA binding"/>
    <property type="evidence" value="ECO:0007669"/>
    <property type="project" value="InterPro"/>
</dbReference>
<keyword evidence="1" id="KW-0548">Nucleotidyltransferase</keyword>
<dbReference type="AlphaFoldDB" id="A0AAP3XPR2"/>